<dbReference type="InterPro" id="IPR013761">
    <property type="entry name" value="SAM/pointed_sf"/>
</dbReference>
<dbReference type="Pfam" id="PF07647">
    <property type="entry name" value="SAM_2"/>
    <property type="match status" value="1"/>
</dbReference>
<dbReference type="SMART" id="SM00454">
    <property type="entry name" value="SAM"/>
    <property type="match status" value="1"/>
</dbReference>
<dbReference type="Ensembl" id="ENSKMAT00000028006.1">
    <property type="protein sequence ID" value="ENSKMAP00000027660.1"/>
    <property type="gene ID" value="ENSKMAG00000020520.1"/>
</dbReference>
<feature type="domain" description="SAM" evidence="1">
    <location>
        <begin position="46"/>
        <end position="112"/>
    </location>
</feature>
<sequence>ALQQVCKTSLVGGSRRKFEASWFFSCFRVLSVFCRTMGLSQRTSSWSVEQVLKWVQEQHPEHMSTLQKAIIKHDISGRALLRLKEYHLELLGVEDEEHQQEILQDLLLLRIEEEINELCDICAGRNAK</sequence>
<dbReference type="SUPFAM" id="SSF47769">
    <property type="entry name" value="SAM/Pointed domain"/>
    <property type="match status" value="1"/>
</dbReference>
<dbReference type="OMA" id="EWTVQDV"/>
<dbReference type="GO" id="GO:0007169">
    <property type="term" value="P:cell surface receptor protein tyrosine kinase signaling pathway"/>
    <property type="evidence" value="ECO:0007669"/>
    <property type="project" value="TreeGrafter"/>
</dbReference>
<dbReference type="Proteomes" id="UP000264800">
    <property type="component" value="Unplaced"/>
</dbReference>
<dbReference type="PANTHER" id="PTHR20843:SF0">
    <property type="entry name" value="PROTEIN AVEUGLE"/>
    <property type="match status" value="1"/>
</dbReference>
<dbReference type="PROSITE" id="PS50105">
    <property type="entry name" value="SAM_DOMAIN"/>
    <property type="match status" value="1"/>
</dbReference>
<reference evidence="2" key="2">
    <citation type="submission" date="2025-09" db="UniProtKB">
        <authorList>
            <consortium name="Ensembl"/>
        </authorList>
    </citation>
    <scope>IDENTIFICATION</scope>
</reference>
<keyword evidence="3" id="KW-1185">Reference proteome</keyword>
<organism evidence="2 3">
    <name type="scientific">Kryptolebias marmoratus</name>
    <name type="common">Mangrove killifish</name>
    <name type="synonym">Rivulus marmoratus</name>
    <dbReference type="NCBI Taxonomy" id="37003"/>
    <lineage>
        <taxon>Eukaryota</taxon>
        <taxon>Metazoa</taxon>
        <taxon>Chordata</taxon>
        <taxon>Craniata</taxon>
        <taxon>Vertebrata</taxon>
        <taxon>Euteleostomi</taxon>
        <taxon>Actinopterygii</taxon>
        <taxon>Neopterygii</taxon>
        <taxon>Teleostei</taxon>
        <taxon>Neoteleostei</taxon>
        <taxon>Acanthomorphata</taxon>
        <taxon>Ovalentaria</taxon>
        <taxon>Atherinomorphae</taxon>
        <taxon>Cyprinodontiformes</taxon>
        <taxon>Rivulidae</taxon>
        <taxon>Kryptolebias</taxon>
    </lineage>
</organism>
<dbReference type="AlphaFoldDB" id="A0A3Q3BDN8"/>
<evidence type="ECO:0000259" key="1">
    <source>
        <dbReference type="PROSITE" id="PS50105"/>
    </source>
</evidence>
<dbReference type="InterPro" id="IPR001660">
    <property type="entry name" value="SAM"/>
</dbReference>
<dbReference type="GeneTree" id="ENSGT00940000177410"/>
<evidence type="ECO:0000313" key="2">
    <source>
        <dbReference type="Ensembl" id="ENSKMAP00000027660.1"/>
    </source>
</evidence>
<evidence type="ECO:0000313" key="3">
    <source>
        <dbReference type="Proteomes" id="UP000264800"/>
    </source>
</evidence>
<proteinExistence type="predicted"/>
<dbReference type="Gene3D" id="1.10.150.50">
    <property type="entry name" value="Transcription Factor, Ets-1"/>
    <property type="match status" value="1"/>
</dbReference>
<dbReference type="GO" id="GO:0009898">
    <property type="term" value="C:cytoplasmic side of plasma membrane"/>
    <property type="evidence" value="ECO:0007669"/>
    <property type="project" value="TreeGrafter"/>
</dbReference>
<reference evidence="2" key="1">
    <citation type="submission" date="2025-08" db="UniProtKB">
        <authorList>
            <consortium name="Ensembl"/>
        </authorList>
    </citation>
    <scope>IDENTIFICATION</scope>
</reference>
<accession>A0A3Q3BDN8</accession>
<name>A0A3Q3BDN8_KRYMA</name>
<dbReference type="InterPro" id="IPR052268">
    <property type="entry name" value="SAM_domain-containing_protein"/>
</dbReference>
<protein>
    <recommendedName>
        <fullName evidence="1">SAM domain-containing protein</fullName>
    </recommendedName>
</protein>
<dbReference type="PANTHER" id="PTHR20843">
    <property type="entry name" value="STERILE ALPHA MOTIF DOMAIN CONTAINING PROTEIN 10"/>
    <property type="match status" value="1"/>
</dbReference>